<dbReference type="Gramene" id="Zm00001eb028950_T002">
    <property type="protein sequence ID" value="Zm00001eb028950_P002"/>
    <property type="gene ID" value="Zm00001eb028950"/>
</dbReference>
<organism evidence="2 3">
    <name type="scientific">Zea mays</name>
    <name type="common">Maize</name>
    <dbReference type="NCBI Taxonomy" id="4577"/>
    <lineage>
        <taxon>Eukaryota</taxon>
        <taxon>Viridiplantae</taxon>
        <taxon>Streptophyta</taxon>
        <taxon>Embryophyta</taxon>
        <taxon>Tracheophyta</taxon>
        <taxon>Spermatophyta</taxon>
        <taxon>Magnoliopsida</taxon>
        <taxon>Liliopsida</taxon>
        <taxon>Poales</taxon>
        <taxon>Poaceae</taxon>
        <taxon>PACMAD clade</taxon>
        <taxon>Panicoideae</taxon>
        <taxon>Andropogonodae</taxon>
        <taxon>Andropogoneae</taxon>
        <taxon>Tripsacinae</taxon>
        <taxon>Zea</taxon>
    </lineage>
</organism>
<dbReference type="Proteomes" id="UP000007305">
    <property type="component" value="Chromosome 1"/>
</dbReference>
<keyword evidence="3" id="KW-1185">Reference proteome</keyword>
<evidence type="ECO:0000313" key="2">
    <source>
        <dbReference type="EnsemblPlants" id="Zm00001eb028950_P002"/>
    </source>
</evidence>
<feature type="compositionally biased region" description="Basic and acidic residues" evidence="1">
    <location>
        <begin position="62"/>
        <end position="86"/>
    </location>
</feature>
<accession>A0A804LQP4</accession>
<reference evidence="2" key="2">
    <citation type="submission" date="2019-07" db="EMBL/GenBank/DDBJ databases">
        <authorList>
            <person name="Seetharam A."/>
            <person name="Woodhouse M."/>
            <person name="Cannon E."/>
        </authorList>
    </citation>
    <scope>NUCLEOTIDE SEQUENCE [LARGE SCALE GENOMIC DNA]</scope>
    <source>
        <strain evidence="2">cv. B73</strain>
    </source>
</reference>
<reference evidence="3" key="1">
    <citation type="submission" date="2015-12" db="EMBL/GenBank/DDBJ databases">
        <title>Update maize B73 reference genome by single molecule sequencing technologies.</title>
        <authorList>
            <consortium name="Maize Genome Sequencing Project"/>
            <person name="Ware D."/>
        </authorList>
    </citation>
    <scope>NUCLEOTIDE SEQUENCE [LARGE SCALE GENOMIC DNA]</scope>
    <source>
        <strain evidence="3">cv. B73</strain>
    </source>
</reference>
<proteinExistence type="predicted"/>
<dbReference type="AlphaFoldDB" id="A0A804LQP4"/>
<evidence type="ECO:0000256" key="1">
    <source>
        <dbReference type="SAM" id="MobiDB-lite"/>
    </source>
</evidence>
<protein>
    <submittedName>
        <fullName evidence="2">Uncharacterized protein</fullName>
    </submittedName>
</protein>
<dbReference type="EnsemblPlants" id="Zm00001eb028950_T002">
    <property type="protein sequence ID" value="Zm00001eb028950_P002"/>
    <property type="gene ID" value="Zm00001eb028950"/>
</dbReference>
<sequence length="104" mass="11355">MAVGGACSMEVEVGHGCWRPSEQSERKKRAAASMLAAVKQGGRRPAHRPRGEGHRRAGPGGRRPDVEKKDLAAAPWSKEERVVRVGEEEEESGGWKKWRGGNAK</sequence>
<evidence type="ECO:0000313" key="3">
    <source>
        <dbReference type="Proteomes" id="UP000007305"/>
    </source>
</evidence>
<feature type="region of interest" description="Disordered" evidence="1">
    <location>
        <begin position="17"/>
        <end position="104"/>
    </location>
</feature>
<reference evidence="2" key="3">
    <citation type="submission" date="2021-05" db="UniProtKB">
        <authorList>
            <consortium name="EnsemblPlants"/>
        </authorList>
    </citation>
    <scope>IDENTIFICATION</scope>
    <source>
        <strain evidence="2">cv. B73</strain>
    </source>
</reference>
<name>A0A804LQP4_MAIZE</name>